<evidence type="ECO:0000256" key="3">
    <source>
        <dbReference type="ARBA" id="ARBA00004496"/>
    </source>
</evidence>
<dbReference type="Gene3D" id="2.70.98.10">
    <property type="match status" value="1"/>
</dbReference>
<sequence>MNRLICHVAMLSLITSIASCGGENKQPSTENSATMIKQGVTTKDWGETDGKKVQLFTLTNKNGVTVSITNYGGIVTSWVTPDKHGNRSSVVVGLDSLQDYLKKPPYFGALIGRYGNRIGDAKFKLDGKTYTLAANNGKNNLHGGNKGFDKVVWDATPAADSTPALTLSYLSKDGEEGFPGNLKVTVVYTLTDADELNIEYTAETDKATPVNLTNHSYFNLTGSTENTILNHSLQLVADHFTPVDTTLIPTGEIKAVAGTPFDFTKPEVIGSRIDAVPGAAPGGYDHNYVINRKDSSLQLVATLTDTTSGRKLEVFTTEPGIQFYSGNFLNGTFVSGGKPVNFRTALCLETQHFPDSPNKPNFPTTILQPNQKYHSVTKYKVSLQ</sequence>
<comment type="subunit">
    <text evidence="6">Monomer.</text>
</comment>
<keyword evidence="12 14" id="KW-0413">Isomerase</keyword>
<evidence type="ECO:0000256" key="5">
    <source>
        <dbReference type="ARBA" id="ARBA00006206"/>
    </source>
</evidence>
<dbReference type="PROSITE" id="PS51257">
    <property type="entry name" value="PROKAR_LIPOPROTEIN"/>
    <property type="match status" value="1"/>
</dbReference>
<evidence type="ECO:0000313" key="19">
    <source>
        <dbReference type="EMBL" id="OQP62819.1"/>
    </source>
</evidence>
<evidence type="ECO:0000256" key="1">
    <source>
        <dbReference type="ARBA" id="ARBA00001614"/>
    </source>
</evidence>
<comment type="pathway">
    <text evidence="4 14">Carbohydrate metabolism; hexose metabolism.</text>
</comment>
<evidence type="ECO:0000256" key="9">
    <source>
        <dbReference type="ARBA" id="ARBA00022490"/>
    </source>
</evidence>
<name>A0A1V9FWS1_9BACT</name>
<dbReference type="OrthoDB" id="9779408at2"/>
<protein>
    <recommendedName>
        <fullName evidence="8 14">Aldose 1-epimerase</fullName>
        <ecNumber evidence="7 14">5.1.3.3</ecNumber>
    </recommendedName>
</protein>
<organism evidence="19 20">
    <name type="scientific">Niastella vici</name>
    <dbReference type="NCBI Taxonomy" id="1703345"/>
    <lineage>
        <taxon>Bacteria</taxon>
        <taxon>Pseudomonadati</taxon>
        <taxon>Bacteroidota</taxon>
        <taxon>Chitinophagia</taxon>
        <taxon>Chitinophagales</taxon>
        <taxon>Chitinophagaceae</taxon>
        <taxon>Niastella</taxon>
    </lineage>
</organism>
<dbReference type="InterPro" id="IPR047215">
    <property type="entry name" value="Galactose_mutarotase-like"/>
</dbReference>
<comment type="caution">
    <text evidence="19">The sequence shown here is derived from an EMBL/GenBank/DDBJ whole genome shotgun (WGS) entry which is preliminary data.</text>
</comment>
<keyword evidence="13 14" id="KW-0119">Carbohydrate metabolism</keyword>
<dbReference type="InterPro" id="IPR018052">
    <property type="entry name" value="Ald1_epimerase_CS"/>
</dbReference>
<dbReference type="GO" id="GO:0006006">
    <property type="term" value="P:glucose metabolic process"/>
    <property type="evidence" value="ECO:0007669"/>
    <property type="project" value="TreeGrafter"/>
</dbReference>
<keyword evidence="11" id="KW-0106">Calcium</keyword>
<evidence type="ECO:0000256" key="8">
    <source>
        <dbReference type="ARBA" id="ARBA00014165"/>
    </source>
</evidence>
<dbReference type="GO" id="GO:0005737">
    <property type="term" value="C:cytoplasm"/>
    <property type="evidence" value="ECO:0007669"/>
    <property type="project" value="UniProtKB-SubCell"/>
</dbReference>
<comment type="cofactor">
    <cofactor evidence="2">
        <name>Ca(2+)</name>
        <dbReference type="ChEBI" id="CHEBI:29108"/>
    </cofactor>
</comment>
<evidence type="ECO:0000256" key="14">
    <source>
        <dbReference type="PIRNR" id="PIRNR005096"/>
    </source>
</evidence>
<dbReference type="InterPro" id="IPR014718">
    <property type="entry name" value="GH-type_carb-bd"/>
</dbReference>
<dbReference type="SUPFAM" id="SSF74650">
    <property type="entry name" value="Galactose mutarotase-like"/>
    <property type="match status" value="1"/>
</dbReference>
<dbReference type="GO" id="GO:0030246">
    <property type="term" value="F:carbohydrate binding"/>
    <property type="evidence" value="ECO:0007669"/>
    <property type="project" value="InterPro"/>
</dbReference>
<dbReference type="InterPro" id="IPR008183">
    <property type="entry name" value="Aldose_1/G6P_1-epimerase"/>
</dbReference>
<dbReference type="FunFam" id="2.70.98.10:FF:000003">
    <property type="entry name" value="Aldose 1-epimerase"/>
    <property type="match status" value="1"/>
</dbReference>
<dbReference type="GO" id="GO:0004034">
    <property type="term" value="F:aldose 1-epimerase activity"/>
    <property type="evidence" value="ECO:0007669"/>
    <property type="project" value="UniProtKB-EC"/>
</dbReference>
<dbReference type="CDD" id="cd09019">
    <property type="entry name" value="galactose_mutarotase_like"/>
    <property type="match status" value="1"/>
</dbReference>
<keyword evidence="20" id="KW-1185">Reference proteome</keyword>
<dbReference type="PIRSF" id="PIRSF005096">
    <property type="entry name" value="GALM"/>
    <property type="match status" value="1"/>
</dbReference>
<evidence type="ECO:0000256" key="12">
    <source>
        <dbReference type="ARBA" id="ARBA00023235"/>
    </source>
</evidence>
<dbReference type="PANTHER" id="PTHR10091:SF0">
    <property type="entry name" value="GALACTOSE MUTAROTASE"/>
    <property type="match status" value="1"/>
</dbReference>
<dbReference type="Pfam" id="PF01263">
    <property type="entry name" value="Aldose_epim"/>
    <property type="match status" value="1"/>
</dbReference>
<evidence type="ECO:0000256" key="16">
    <source>
        <dbReference type="PIRSR" id="PIRSR005096-2"/>
    </source>
</evidence>
<evidence type="ECO:0000256" key="7">
    <source>
        <dbReference type="ARBA" id="ARBA00013185"/>
    </source>
</evidence>
<gene>
    <name evidence="19" type="ORF">A3860_26265</name>
</gene>
<feature type="active site" description="Proton acceptor" evidence="15">
    <location>
        <position position="349"/>
    </location>
</feature>
<evidence type="ECO:0000256" key="15">
    <source>
        <dbReference type="PIRSR" id="PIRSR005096-1"/>
    </source>
</evidence>
<dbReference type="PANTHER" id="PTHR10091">
    <property type="entry name" value="ALDOSE-1-EPIMERASE"/>
    <property type="match status" value="1"/>
</dbReference>
<evidence type="ECO:0000313" key="20">
    <source>
        <dbReference type="Proteomes" id="UP000192796"/>
    </source>
</evidence>
<keyword evidence="10" id="KW-0597">Phosphoprotein</keyword>
<dbReference type="RefSeq" id="WP_081148196.1">
    <property type="nucleotide sequence ID" value="NZ_LVYD01000048.1"/>
</dbReference>
<feature type="chain" id="PRO_5012845299" description="Aldose 1-epimerase" evidence="18">
    <location>
        <begin position="22"/>
        <end position="384"/>
    </location>
</feature>
<evidence type="ECO:0000256" key="4">
    <source>
        <dbReference type="ARBA" id="ARBA00005028"/>
    </source>
</evidence>
<dbReference type="InterPro" id="IPR011013">
    <property type="entry name" value="Gal_mutarotase_sf_dom"/>
</dbReference>
<evidence type="ECO:0000256" key="18">
    <source>
        <dbReference type="SAM" id="SignalP"/>
    </source>
</evidence>
<comment type="catalytic activity">
    <reaction evidence="1 14">
        <text>alpha-D-glucose = beta-D-glucose</text>
        <dbReference type="Rhea" id="RHEA:10264"/>
        <dbReference type="ChEBI" id="CHEBI:15903"/>
        <dbReference type="ChEBI" id="CHEBI:17925"/>
        <dbReference type="EC" id="5.1.3.3"/>
    </reaction>
</comment>
<evidence type="ECO:0000256" key="13">
    <source>
        <dbReference type="ARBA" id="ARBA00023277"/>
    </source>
</evidence>
<dbReference type="EMBL" id="LVYD01000048">
    <property type="protein sequence ID" value="OQP62819.1"/>
    <property type="molecule type" value="Genomic_DNA"/>
</dbReference>
<evidence type="ECO:0000256" key="10">
    <source>
        <dbReference type="ARBA" id="ARBA00022553"/>
    </source>
</evidence>
<evidence type="ECO:0000256" key="17">
    <source>
        <dbReference type="PIRSR" id="PIRSR005096-3"/>
    </source>
</evidence>
<evidence type="ECO:0000256" key="2">
    <source>
        <dbReference type="ARBA" id="ARBA00001913"/>
    </source>
</evidence>
<feature type="active site" description="Proton donor" evidence="15">
    <location>
        <position position="215"/>
    </location>
</feature>
<dbReference type="PROSITE" id="PS00545">
    <property type="entry name" value="ALDOSE_1_EPIMERASE"/>
    <property type="match status" value="1"/>
</dbReference>
<evidence type="ECO:0000256" key="6">
    <source>
        <dbReference type="ARBA" id="ARBA00011245"/>
    </source>
</evidence>
<dbReference type="GO" id="GO:0033499">
    <property type="term" value="P:galactose catabolic process via UDP-galactose, Leloir pathway"/>
    <property type="evidence" value="ECO:0007669"/>
    <property type="project" value="TreeGrafter"/>
</dbReference>
<proteinExistence type="inferred from homology"/>
<dbReference type="STRING" id="1703345.A3860_26265"/>
<dbReference type="InterPro" id="IPR015443">
    <property type="entry name" value="Aldose_1-epimerase"/>
</dbReference>
<dbReference type="UniPathway" id="UPA00242"/>
<accession>A0A1V9FWS1</accession>
<dbReference type="EC" id="5.1.3.3" evidence="7 14"/>
<feature type="binding site" evidence="17">
    <location>
        <begin position="215"/>
        <end position="217"/>
    </location>
    <ligand>
        <name>beta-D-galactose</name>
        <dbReference type="ChEBI" id="CHEBI:27667"/>
    </ligand>
</feature>
<feature type="binding site" evidence="17">
    <location>
        <begin position="116"/>
        <end position="117"/>
    </location>
    <ligand>
        <name>beta-D-galactose</name>
        <dbReference type="ChEBI" id="CHEBI:27667"/>
    </ligand>
</feature>
<comment type="similarity">
    <text evidence="5 14">Belongs to the aldose epimerase family.</text>
</comment>
<keyword evidence="18" id="KW-0732">Signal</keyword>
<dbReference type="AlphaFoldDB" id="A0A1V9FWS1"/>
<feature type="binding site" evidence="16">
    <location>
        <position position="285"/>
    </location>
    <ligand>
        <name>beta-D-galactose</name>
        <dbReference type="ChEBI" id="CHEBI:27667"/>
    </ligand>
</feature>
<dbReference type="NCBIfam" id="NF008277">
    <property type="entry name" value="PRK11055.1"/>
    <property type="match status" value="1"/>
</dbReference>
<keyword evidence="9" id="KW-0963">Cytoplasm</keyword>
<reference evidence="19 20" key="1">
    <citation type="submission" date="2016-03" db="EMBL/GenBank/DDBJ databases">
        <title>Niastella vici sp. nov., isolated from farmland soil.</title>
        <authorList>
            <person name="Chen L."/>
            <person name="Wang D."/>
            <person name="Yang S."/>
            <person name="Wang G."/>
        </authorList>
    </citation>
    <scope>NUCLEOTIDE SEQUENCE [LARGE SCALE GENOMIC DNA]</scope>
    <source>
        <strain evidence="19 20">DJ57</strain>
    </source>
</reference>
<feature type="signal peptide" evidence="18">
    <location>
        <begin position="1"/>
        <end position="21"/>
    </location>
</feature>
<evidence type="ECO:0000256" key="11">
    <source>
        <dbReference type="ARBA" id="ARBA00022837"/>
    </source>
</evidence>
<dbReference type="Proteomes" id="UP000192796">
    <property type="component" value="Unassembled WGS sequence"/>
</dbReference>
<comment type="subcellular location">
    <subcellularLocation>
        <location evidence="3">Cytoplasm</location>
    </subcellularLocation>
</comment>